<proteinExistence type="predicted"/>
<organism evidence="1 2">
    <name type="scientific">Acidiferrimicrobium australe</name>
    <dbReference type="NCBI Taxonomy" id="2664430"/>
    <lineage>
        <taxon>Bacteria</taxon>
        <taxon>Bacillati</taxon>
        <taxon>Actinomycetota</taxon>
        <taxon>Acidimicrobiia</taxon>
        <taxon>Acidimicrobiales</taxon>
        <taxon>Acidimicrobiaceae</taxon>
        <taxon>Acidiferrimicrobium</taxon>
    </lineage>
</organism>
<keyword evidence="2" id="KW-1185">Reference proteome</keyword>
<reference evidence="1 2" key="1">
    <citation type="submission" date="2019-11" db="EMBL/GenBank/DDBJ databases">
        <title>Acidiferrimicrobium australis gen. nov., sp. nov., an acidophilic and obligately heterotrophic, member of the Actinobacteria that catalyses dissimilatory oxido- reduction of iron isolated from metal-rich acidic water in Chile.</title>
        <authorList>
            <person name="Gonzalez D."/>
            <person name="Huber K."/>
            <person name="Hedrich S."/>
            <person name="Rojas-Villalobos C."/>
            <person name="Quatrini R."/>
            <person name="Dinamarca M.A."/>
            <person name="Schwarz A."/>
            <person name="Canales C."/>
            <person name="Nancucheo I."/>
        </authorList>
    </citation>
    <scope>NUCLEOTIDE SEQUENCE [LARGE SCALE GENOMIC DNA]</scope>
    <source>
        <strain evidence="1 2">USS-CCA1</strain>
    </source>
</reference>
<feature type="non-terminal residue" evidence="1">
    <location>
        <position position="53"/>
    </location>
</feature>
<gene>
    <name evidence="1" type="ORF">GHK86_11875</name>
</gene>
<sequence>MTPPADDPFERATNLAWEVAGDAAVVVDAEAGTAHALTPTAADVFRALGTPAG</sequence>
<accession>A0ABW9QYC0</accession>
<comment type="caution">
    <text evidence="1">The sequence shown here is derived from an EMBL/GenBank/DDBJ whole genome shotgun (WGS) entry which is preliminary data.</text>
</comment>
<evidence type="ECO:0000313" key="2">
    <source>
        <dbReference type="Proteomes" id="UP000437736"/>
    </source>
</evidence>
<name>A0ABW9QYC0_9ACTN</name>
<protein>
    <submittedName>
        <fullName evidence="1">Uncharacterized protein</fullName>
    </submittedName>
</protein>
<dbReference type="EMBL" id="WJHE01000584">
    <property type="protein sequence ID" value="MST33413.1"/>
    <property type="molecule type" value="Genomic_DNA"/>
</dbReference>
<evidence type="ECO:0000313" key="1">
    <source>
        <dbReference type="EMBL" id="MST33413.1"/>
    </source>
</evidence>
<dbReference type="Proteomes" id="UP000437736">
    <property type="component" value="Unassembled WGS sequence"/>
</dbReference>